<dbReference type="InterPro" id="IPR035979">
    <property type="entry name" value="RBD_domain_sf"/>
</dbReference>
<keyword evidence="3" id="KW-1185">Reference proteome</keyword>
<reference evidence="3" key="1">
    <citation type="journal article" date="2023" name="Mol. Phylogenet. Evol.">
        <title>Genome-scale phylogeny and comparative genomics of the fungal order Sordariales.</title>
        <authorList>
            <person name="Hensen N."/>
            <person name="Bonometti L."/>
            <person name="Westerberg I."/>
            <person name="Brannstrom I.O."/>
            <person name="Guillou S."/>
            <person name="Cros-Aarteil S."/>
            <person name="Calhoun S."/>
            <person name="Haridas S."/>
            <person name="Kuo A."/>
            <person name="Mondo S."/>
            <person name="Pangilinan J."/>
            <person name="Riley R."/>
            <person name="LaButti K."/>
            <person name="Andreopoulos B."/>
            <person name="Lipzen A."/>
            <person name="Chen C."/>
            <person name="Yan M."/>
            <person name="Daum C."/>
            <person name="Ng V."/>
            <person name="Clum A."/>
            <person name="Steindorff A."/>
            <person name="Ohm R.A."/>
            <person name="Martin F."/>
            <person name="Silar P."/>
            <person name="Natvig D.O."/>
            <person name="Lalanne C."/>
            <person name="Gautier V."/>
            <person name="Ament-Velasquez S.L."/>
            <person name="Kruys A."/>
            <person name="Hutchinson M.I."/>
            <person name="Powell A.J."/>
            <person name="Barry K."/>
            <person name="Miller A.N."/>
            <person name="Grigoriev I.V."/>
            <person name="Debuchy R."/>
            <person name="Gladieux P."/>
            <person name="Hiltunen Thoren M."/>
            <person name="Johannesson H."/>
        </authorList>
    </citation>
    <scope>NUCLEOTIDE SEQUENCE [LARGE SCALE GENOMIC DNA]</scope>
    <source>
        <strain evidence="3">CBS 284.82</strain>
    </source>
</reference>
<evidence type="ECO:0000256" key="1">
    <source>
        <dbReference type="SAM" id="MobiDB-lite"/>
    </source>
</evidence>
<sequence length="405" mass="44536">MSSSSGTAVTIDRDYFDTLVRRAQFNTESPKANGHLASVVISRAEYDNLVLLARQYGNLRQNLLRGGVGAETVDLLSQDDETIQGGTKTASPPKADPNEDGGARLYSSTPAPSGAYGQHKNTSHNSPHARYHERSACAVGDGDADEDEDDENAASEIDSPIEGPPGANYAKPQGQRQQYEQRCARTLQLSNLADGTTHADIVNAVRGGMLLDIFLRNHDRAVSVSFLNSEDAKKFYDHVRRHDLYIRNKRVEVKWNDRQFVLPGHVANKIGMGASRNLVIQGYDNRHTEDIIREDLDHIHNLVVVKVEFIGGNCYIGLNSVHNAISARQCMLSRLRYKGKKIGYDVDECAQPYPQPALKVRKEAPPPKKAFTAVPNRFQLLNLDDGGDNDVAAAFQAKTAMGITA</sequence>
<name>A0AAN6PQT2_9PEZI</name>
<comment type="caution">
    <text evidence="2">The sequence shown here is derived from an EMBL/GenBank/DDBJ whole genome shotgun (WGS) entry which is preliminary data.</text>
</comment>
<dbReference type="GO" id="GO:0003676">
    <property type="term" value="F:nucleic acid binding"/>
    <property type="evidence" value="ECO:0007669"/>
    <property type="project" value="InterPro"/>
</dbReference>
<protein>
    <recommendedName>
        <fullName evidence="4">Negative regulator of differentiation 1</fullName>
    </recommendedName>
</protein>
<dbReference type="EMBL" id="MU854329">
    <property type="protein sequence ID" value="KAK4043261.1"/>
    <property type="molecule type" value="Genomic_DNA"/>
</dbReference>
<dbReference type="CDD" id="cd12261">
    <property type="entry name" value="RRM1_3_MRN1"/>
    <property type="match status" value="1"/>
</dbReference>
<evidence type="ECO:0000313" key="3">
    <source>
        <dbReference type="Proteomes" id="UP001303115"/>
    </source>
</evidence>
<feature type="compositionally biased region" description="Acidic residues" evidence="1">
    <location>
        <begin position="142"/>
        <end position="153"/>
    </location>
</feature>
<evidence type="ECO:0008006" key="4">
    <source>
        <dbReference type="Google" id="ProtNLM"/>
    </source>
</evidence>
<dbReference type="AlphaFoldDB" id="A0AAN6PQT2"/>
<dbReference type="SUPFAM" id="SSF54928">
    <property type="entry name" value="RNA-binding domain, RBD"/>
    <property type="match status" value="1"/>
</dbReference>
<dbReference type="Proteomes" id="UP001303115">
    <property type="component" value="Unassembled WGS sequence"/>
</dbReference>
<feature type="region of interest" description="Disordered" evidence="1">
    <location>
        <begin position="82"/>
        <end position="179"/>
    </location>
</feature>
<accession>A0AAN6PQT2</accession>
<evidence type="ECO:0000313" key="2">
    <source>
        <dbReference type="EMBL" id="KAK4043261.1"/>
    </source>
</evidence>
<organism evidence="2 3">
    <name type="scientific">Parachaetomium inaequale</name>
    <dbReference type="NCBI Taxonomy" id="2588326"/>
    <lineage>
        <taxon>Eukaryota</taxon>
        <taxon>Fungi</taxon>
        <taxon>Dikarya</taxon>
        <taxon>Ascomycota</taxon>
        <taxon>Pezizomycotina</taxon>
        <taxon>Sordariomycetes</taxon>
        <taxon>Sordariomycetidae</taxon>
        <taxon>Sordariales</taxon>
        <taxon>Chaetomiaceae</taxon>
        <taxon>Parachaetomium</taxon>
    </lineage>
</organism>
<gene>
    <name evidence="2" type="ORF">C8A01DRAFT_32578</name>
</gene>
<proteinExistence type="predicted"/>